<dbReference type="GO" id="GO:0006015">
    <property type="term" value="P:5-phosphoribose 1-diphosphate biosynthetic process"/>
    <property type="evidence" value="ECO:0007669"/>
    <property type="project" value="TreeGrafter"/>
</dbReference>
<keyword evidence="10" id="KW-0460">Magnesium</keyword>
<dbReference type="GO" id="GO:0006164">
    <property type="term" value="P:purine nucleotide biosynthetic process"/>
    <property type="evidence" value="ECO:0007669"/>
    <property type="project" value="TreeGrafter"/>
</dbReference>
<evidence type="ECO:0000256" key="3">
    <source>
        <dbReference type="ARBA" id="ARBA00013247"/>
    </source>
</evidence>
<proteinExistence type="predicted"/>
<evidence type="ECO:0000256" key="11">
    <source>
        <dbReference type="ARBA" id="ARBA00049535"/>
    </source>
</evidence>
<sequence>MFTKIFSSFRHQNIFRNTAKQLMLVGLLSTIYYRQKLSLQVNPNIKQYGDRLNRAFKRTLEPEDDFYKNTIILSGNSNKELAEEIAEYLNIKLGSVTIGRFADGECQIQVLDNIRGKDVFIIQSTSPPVNDNLMELLLLVSALRRASARKIIVVVPYYGYARQDRKCAPRVPISAADVARLLETVGVDRLISVDLHCGQIQGFFGPRVPVDNLEANLVAQNYLALQNKYQFKDVAIISPDAGGVYRAKKFQEQFDQHHPGIQSHLAMIIKQREGPGKIASMNLVGSVRGKDCIIVDDMIDTAGTLSEAARVLKEQGANRVFAFATHALFSGKAFTNLSSPSLDQIIVTNTIPSKPQEEEILGERICRLSVAPLLAEAIYRVQKKESVSTLFDTKH</sequence>
<evidence type="ECO:0000256" key="8">
    <source>
        <dbReference type="ARBA" id="ARBA00022777"/>
    </source>
</evidence>
<dbReference type="FunFam" id="3.40.50.2020:FF:000001">
    <property type="entry name" value="Ribose-phosphate pyrophosphokinase"/>
    <property type="match status" value="1"/>
</dbReference>
<dbReference type="GO" id="GO:0002189">
    <property type="term" value="C:ribose phosphate diphosphokinase complex"/>
    <property type="evidence" value="ECO:0007669"/>
    <property type="project" value="TreeGrafter"/>
</dbReference>
<dbReference type="PANTHER" id="PTHR10210:SF32">
    <property type="entry name" value="RIBOSE-PHOSPHATE PYROPHOSPHOKINASE 2"/>
    <property type="match status" value="1"/>
</dbReference>
<dbReference type="OMA" id="LLPEHKC"/>
<gene>
    <name evidence="13" type="ORF">POCTA_138.1.T0300072</name>
</gene>
<dbReference type="EC" id="2.7.6.1" evidence="3"/>
<evidence type="ECO:0000256" key="1">
    <source>
        <dbReference type="ARBA" id="ARBA00001946"/>
    </source>
</evidence>
<dbReference type="AlphaFoldDB" id="A0A8S1TW42"/>
<comment type="pathway">
    <text evidence="2">Metabolic intermediate biosynthesis; 5-phospho-alpha-D-ribose 1-diphosphate biosynthesis; 5-phospho-alpha-D-ribose 1-diphosphate from D-ribose 5-phosphate (route I): step 1/1.</text>
</comment>
<name>A0A8S1TW42_PAROT</name>
<dbReference type="GO" id="GO:0005524">
    <property type="term" value="F:ATP binding"/>
    <property type="evidence" value="ECO:0007669"/>
    <property type="project" value="UniProtKB-KW"/>
</dbReference>
<comment type="cofactor">
    <cofactor evidence="1">
        <name>Mg(2+)</name>
        <dbReference type="ChEBI" id="CHEBI:18420"/>
    </cofactor>
</comment>
<evidence type="ECO:0000256" key="5">
    <source>
        <dbReference type="ARBA" id="ARBA00022723"/>
    </source>
</evidence>
<dbReference type="SMART" id="SM01400">
    <property type="entry name" value="Pribosyltran_N"/>
    <property type="match status" value="1"/>
</dbReference>
<evidence type="ECO:0000256" key="6">
    <source>
        <dbReference type="ARBA" id="ARBA00022727"/>
    </source>
</evidence>
<dbReference type="CDD" id="cd06223">
    <property type="entry name" value="PRTases_typeI"/>
    <property type="match status" value="1"/>
</dbReference>
<feature type="domain" description="Ribose-phosphate pyrophosphokinase N-terminal" evidence="12">
    <location>
        <begin position="71"/>
        <end position="186"/>
    </location>
</feature>
<keyword evidence="5" id="KW-0479">Metal-binding</keyword>
<comment type="caution">
    <text evidence="13">The sequence shown here is derived from an EMBL/GenBank/DDBJ whole genome shotgun (WGS) entry which is preliminary data.</text>
</comment>
<dbReference type="GO" id="GO:0005737">
    <property type="term" value="C:cytoplasm"/>
    <property type="evidence" value="ECO:0007669"/>
    <property type="project" value="TreeGrafter"/>
</dbReference>
<dbReference type="GO" id="GO:0016301">
    <property type="term" value="F:kinase activity"/>
    <property type="evidence" value="ECO:0007669"/>
    <property type="project" value="UniProtKB-KW"/>
</dbReference>
<evidence type="ECO:0000256" key="10">
    <source>
        <dbReference type="ARBA" id="ARBA00022842"/>
    </source>
</evidence>
<dbReference type="GO" id="GO:0000287">
    <property type="term" value="F:magnesium ion binding"/>
    <property type="evidence" value="ECO:0007669"/>
    <property type="project" value="InterPro"/>
</dbReference>
<organism evidence="13 14">
    <name type="scientific">Paramecium octaurelia</name>
    <dbReference type="NCBI Taxonomy" id="43137"/>
    <lineage>
        <taxon>Eukaryota</taxon>
        <taxon>Sar</taxon>
        <taxon>Alveolata</taxon>
        <taxon>Ciliophora</taxon>
        <taxon>Intramacronucleata</taxon>
        <taxon>Oligohymenophorea</taxon>
        <taxon>Peniculida</taxon>
        <taxon>Parameciidae</taxon>
        <taxon>Paramecium</taxon>
    </lineage>
</organism>
<dbReference type="InterPro" id="IPR000836">
    <property type="entry name" value="PRTase_dom"/>
</dbReference>
<keyword evidence="6" id="KW-0545">Nucleotide biosynthesis</keyword>
<evidence type="ECO:0000256" key="4">
    <source>
        <dbReference type="ARBA" id="ARBA00022679"/>
    </source>
</evidence>
<dbReference type="InterPro" id="IPR029099">
    <property type="entry name" value="Pribosyltran_N"/>
</dbReference>
<accession>A0A8S1TW42</accession>
<evidence type="ECO:0000256" key="9">
    <source>
        <dbReference type="ARBA" id="ARBA00022840"/>
    </source>
</evidence>
<dbReference type="EMBL" id="CAJJDP010000030">
    <property type="protein sequence ID" value="CAD8155026.1"/>
    <property type="molecule type" value="Genomic_DNA"/>
</dbReference>
<dbReference type="NCBIfam" id="TIGR01251">
    <property type="entry name" value="ribP_PPkin"/>
    <property type="match status" value="1"/>
</dbReference>
<keyword evidence="14" id="KW-1185">Reference proteome</keyword>
<dbReference type="PANTHER" id="PTHR10210">
    <property type="entry name" value="RIBOSE-PHOSPHATE DIPHOSPHOKINASE FAMILY MEMBER"/>
    <property type="match status" value="1"/>
</dbReference>
<evidence type="ECO:0000313" key="14">
    <source>
        <dbReference type="Proteomes" id="UP000683925"/>
    </source>
</evidence>
<keyword evidence="7" id="KW-0547">Nucleotide-binding</keyword>
<dbReference type="GO" id="GO:0004749">
    <property type="term" value="F:ribose phosphate diphosphokinase activity"/>
    <property type="evidence" value="ECO:0007669"/>
    <property type="project" value="UniProtKB-EC"/>
</dbReference>
<protein>
    <recommendedName>
        <fullName evidence="3">ribose-phosphate diphosphokinase</fullName>
        <ecNumber evidence="3">2.7.6.1</ecNumber>
    </recommendedName>
</protein>
<dbReference type="NCBIfam" id="NF002320">
    <property type="entry name" value="PRK01259.1"/>
    <property type="match status" value="1"/>
</dbReference>
<comment type="catalytic activity">
    <reaction evidence="11">
        <text>D-ribose 5-phosphate + ATP = 5-phospho-alpha-D-ribose 1-diphosphate + AMP + H(+)</text>
        <dbReference type="Rhea" id="RHEA:15609"/>
        <dbReference type="ChEBI" id="CHEBI:15378"/>
        <dbReference type="ChEBI" id="CHEBI:30616"/>
        <dbReference type="ChEBI" id="CHEBI:58017"/>
        <dbReference type="ChEBI" id="CHEBI:78346"/>
        <dbReference type="ChEBI" id="CHEBI:456215"/>
        <dbReference type="EC" id="2.7.6.1"/>
    </reaction>
</comment>
<evidence type="ECO:0000259" key="12">
    <source>
        <dbReference type="Pfam" id="PF13793"/>
    </source>
</evidence>
<evidence type="ECO:0000313" key="13">
    <source>
        <dbReference type="EMBL" id="CAD8155026.1"/>
    </source>
</evidence>
<evidence type="ECO:0000256" key="7">
    <source>
        <dbReference type="ARBA" id="ARBA00022741"/>
    </source>
</evidence>
<dbReference type="OrthoDB" id="413572at2759"/>
<keyword evidence="4" id="KW-0808">Transferase</keyword>
<keyword evidence="8" id="KW-0418">Kinase</keyword>
<dbReference type="InterPro" id="IPR005946">
    <property type="entry name" value="Rib-P_diPkinase"/>
</dbReference>
<keyword evidence="9" id="KW-0067">ATP-binding</keyword>
<dbReference type="Pfam" id="PF13793">
    <property type="entry name" value="Pribosyltran_N"/>
    <property type="match status" value="1"/>
</dbReference>
<dbReference type="Pfam" id="PF14572">
    <property type="entry name" value="Pribosyl_synth"/>
    <property type="match status" value="1"/>
</dbReference>
<evidence type="ECO:0000256" key="2">
    <source>
        <dbReference type="ARBA" id="ARBA00004996"/>
    </source>
</evidence>
<dbReference type="Proteomes" id="UP000683925">
    <property type="component" value="Unassembled WGS sequence"/>
</dbReference>
<reference evidence="13" key="1">
    <citation type="submission" date="2021-01" db="EMBL/GenBank/DDBJ databases">
        <authorList>
            <consortium name="Genoscope - CEA"/>
            <person name="William W."/>
        </authorList>
    </citation>
    <scope>NUCLEOTIDE SEQUENCE</scope>
</reference>